<gene>
    <name evidence="3" type="ORF">FRX31_018914</name>
</gene>
<dbReference type="SUPFAM" id="SSF55008">
    <property type="entry name" value="HMA, heavy metal-associated domain"/>
    <property type="match status" value="1"/>
</dbReference>
<comment type="caution">
    <text evidence="3">The sequence shown here is derived from an EMBL/GenBank/DDBJ whole genome shotgun (WGS) entry which is preliminary data.</text>
</comment>
<sequence length="432" mass="47677">MGVGYMVDRDENISKTDDGFFLDLQRDKPNRYSSKQLRIITSNYSKDLGSGSFGNVFKGTLEDGVEVAVKKRPSMRDVLIFLEGRELEIPTNSFPGTGTTRTSQYLEECSLRVPINNNQLFATLELTGKLETQILIPQQEDSNRNQFVTPELEDELETQILEPYGEIEKPLVSTVVLKIQLCCEGCTRKIRKVISKYKGVYDVKTELPMDLVTVHGVMDVKTLIPSLEAKLKKSVEIVSPKQEDRGKKEGGDEGEEKVDGEIDVTKEQVTAKGVMDVKALQSSLEKESKRKVEIVPPKKQHGRKKSGGDEGEKKAGVDDEGDKKADDDGQKAKGGDGGEKKGGKEDGDKKADDDGQKAKGGDGGEKKDGKEDGDKKADDDGQKAKGGDGGKVEGNKLEHQFIYYYPPKYSIEYAYPPQMIFSDENPNACSIM</sequence>
<dbReference type="InterPro" id="IPR011009">
    <property type="entry name" value="Kinase-like_dom_sf"/>
</dbReference>
<dbReference type="GO" id="GO:0046872">
    <property type="term" value="F:metal ion binding"/>
    <property type="evidence" value="ECO:0007669"/>
    <property type="project" value="InterPro"/>
</dbReference>
<dbReference type="CDD" id="cd00371">
    <property type="entry name" value="HMA"/>
    <property type="match status" value="1"/>
</dbReference>
<dbReference type="EMBL" id="JABWDY010022739">
    <property type="protein sequence ID" value="KAF5191501.1"/>
    <property type="molecule type" value="Genomic_DNA"/>
</dbReference>
<dbReference type="Pfam" id="PF00403">
    <property type="entry name" value="HMA"/>
    <property type="match status" value="1"/>
</dbReference>
<dbReference type="OrthoDB" id="689350at2759"/>
<dbReference type="PROSITE" id="PS50846">
    <property type="entry name" value="HMA_2"/>
    <property type="match status" value="1"/>
</dbReference>
<accession>A0A7J6W2V8</accession>
<proteinExistence type="predicted"/>
<evidence type="ECO:0000256" key="1">
    <source>
        <dbReference type="SAM" id="MobiDB-lite"/>
    </source>
</evidence>
<reference evidence="3 4" key="1">
    <citation type="submission" date="2020-06" db="EMBL/GenBank/DDBJ databases">
        <title>Transcriptomic and genomic resources for Thalictrum thalictroides and T. hernandezii: Facilitating candidate gene discovery in an emerging model plant lineage.</title>
        <authorList>
            <person name="Arias T."/>
            <person name="Riano-Pachon D.M."/>
            <person name="Di Stilio V.S."/>
        </authorList>
    </citation>
    <scope>NUCLEOTIDE SEQUENCE [LARGE SCALE GENOMIC DNA]</scope>
    <source>
        <strain evidence="4">cv. WT478/WT964</strain>
        <tissue evidence="3">Leaves</tissue>
    </source>
</reference>
<protein>
    <recommendedName>
        <fullName evidence="2">HMA domain-containing protein</fullName>
    </recommendedName>
</protein>
<dbReference type="PANTHER" id="PTHR46413">
    <property type="entry name" value="HEAVY METAL-ASSOCIATED ISOPRENYLATED PLANT PROTEIN 6"/>
    <property type="match status" value="1"/>
</dbReference>
<dbReference type="InterPro" id="IPR044594">
    <property type="entry name" value="HIPP01/3/5/6"/>
</dbReference>
<dbReference type="AlphaFoldDB" id="A0A7J6W2V8"/>
<feature type="compositionally biased region" description="Basic and acidic residues" evidence="1">
    <location>
        <begin position="306"/>
        <end position="396"/>
    </location>
</feature>
<feature type="compositionally biased region" description="Basic and acidic residues" evidence="1">
    <location>
        <begin position="284"/>
        <end position="293"/>
    </location>
</feature>
<organism evidence="3 4">
    <name type="scientific">Thalictrum thalictroides</name>
    <name type="common">Rue-anemone</name>
    <name type="synonym">Anemone thalictroides</name>
    <dbReference type="NCBI Taxonomy" id="46969"/>
    <lineage>
        <taxon>Eukaryota</taxon>
        <taxon>Viridiplantae</taxon>
        <taxon>Streptophyta</taxon>
        <taxon>Embryophyta</taxon>
        <taxon>Tracheophyta</taxon>
        <taxon>Spermatophyta</taxon>
        <taxon>Magnoliopsida</taxon>
        <taxon>Ranunculales</taxon>
        <taxon>Ranunculaceae</taxon>
        <taxon>Thalictroideae</taxon>
        <taxon>Thalictrum</taxon>
    </lineage>
</organism>
<keyword evidence="4" id="KW-1185">Reference proteome</keyword>
<feature type="region of interest" description="Disordered" evidence="1">
    <location>
        <begin position="240"/>
        <end position="264"/>
    </location>
</feature>
<dbReference type="PANTHER" id="PTHR46413:SF1">
    <property type="entry name" value="HEAVY METAL-ASSOCIATED ISOPRENYLATED PLANT PROTEIN 6"/>
    <property type="match status" value="1"/>
</dbReference>
<dbReference type="Gene3D" id="3.30.200.20">
    <property type="entry name" value="Phosphorylase Kinase, domain 1"/>
    <property type="match status" value="1"/>
</dbReference>
<dbReference type="Proteomes" id="UP000554482">
    <property type="component" value="Unassembled WGS sequence"/>
</dbReference>
<evidence type="ECO:0000313" key="3">
    <source>
        <dbReference type="EMBL" id="KAF5191501.1"/>
    </source>
</evidence>
<feature type="region of interest" description="Disordered" evidence="1">
    <location>
        <begin position="281"/>
        <end position="396"/>
    </location>
</feature>
<dbReference type="SUPFAM" id="SSF56112">
    <property type="entry name" value="Protein kinase-like (PK-like)"/>
    <property type="match status" value="1"/>
</dbReference>
<feature type="domain" description="HMA" evidence="2">
    <location>
        <begin position="172"/>
        <end position="239"/>
    </location>
</feature>
<evidence type="ECO:0000313" key="4">
    <source>
        <dbReference type="Proteomes" id="UP000554482"/>
    </source>
</evidence>
<dbReference type="InterPro" id="IPR006121">
    <property type="entry name" value="HMA_dom"/>
</dbReference>
<name>A0A7J6W2V8_THATH</name>
<dbReference type="Gene3D" id="3.30.70.100">
    <property type="match status" value="1"/>
</dbReference>
<dbReference type="InterPro" id="IPR036163">
    <property type="entry name" value="HMA_dom_sf"/>
</dbReference>
<evidence type="ECO:0000259" key="2">
    <source>
        <dbReference type="PROSITE" id="PS50846"/>
    </source>
</evidence>